<evidence type="ECO:0000313" key="1">
    <source>
        <dbReference type="EMBL" id="KAA1098392.1"/>
    </source>
</evidence>
<dbReference type="AlphaFoldDB" id="A0A5B0RKV9"/>
<dbReference type="Proteomes" id="UP000324748">
    <property type="component" value="Unassembled WGS sequence"/>
</dbReference>
<dbReference type="EMBL" id="VSWC01000066">
    <property type="protein sequence ID" value="KAA1098392.1"/>
    <property type="molecule type" value="Genomic_DNA"/>
</dbReference>
<protein>
    <submittedName>
        <fullName evidence="2">Uncharacterized protein</fullName>
    </submittedName>
</protein>
<organism evidence="2 4">
    <name type="scientific">Puccinia graminis f. sp. tritici</name>
    <dbReference type="NCBI Taxonomy" id="56615"/>
    <lineage>
        <taxon>Eukaryota</taxon>
        <taxon>Fungi</taxon>
        <taxon>Dikarya</taxon>
        <taxon>Basidiomycota</taxon>
        <taxon>Pucciniomycotina</taxon>
        <taxon>Pucciniomycetes</taxon>
        <taxon>Pucciniales</taxon>
        <taxon>Pucciniaceae</taxon>
        <taxon>Puccinia</taxon>
    </lineage>
</organism>
<evidence type="ECO:0000313" key="4">
    <source>
        <dbReference type="Proteomes" id="UP000325313"/>
    </source>
</evidence>
<sequence length="81" mass="9510">MPNRDSMYTPWDVGGCLPLVYKQPPRDRFKFDEAHVLLKYSTPFFLRLSPVHLSLTPLNWYLYPDFSSCFENIVTLAKPVE</sequence>
<evidence type="ECO:0000313" key="3">
    <source>
        <dbReference type="Proteomes" id="UP000324748"/>
    </source>
</evidence>
<comment type="caution">
    <text evidence="2">The sequence shown here is derived from an EMBL/GenBank/DDBJ whole genome shotgun (WGS) entry which is preliminary data.</text>
</comment>
<dbReference type="Proteomes" id="UP000325313">
    <property type="component" value="Unassembled WGS sequence"/>
</dbReference>
<evidence type="ECO:0000313" key="2">
    <source>
        <dbReference type="EMBL" id="KAA1125665.1"/>
    </source>
</evidence>
<name>A0A5B0RKV9_PUCGR</name>
<dbReference type="EMBL" id="VDEP01000176">
    <property type="protein sequence ID" value="KAA1125665.1"/>
    <property type="molecule type" value="Genomic_DNA"/>
</dbReference>
<proteinExistence type="predicted"/>
<gene>
    <name evidence="1" type="ORF">PGT21_034587</name>
    <name evidence="2" type="ORF">PGTUg99_018890</name>
</gene>
<reference evidence="3 4" key="1">
    <citation type="submission" date="2019-05" db="EMBL/GenBank/DDBJ databases">
        <title>Emergence of the Ug99 lineage of the wheat stem rust pathogen through somatic hybridization.</title>
        <authorList>
            <person name="Li F."/>
            <person name="Upadhyaya N.M."/>
            <person name="Sperschneider J."/>
            <person name="Matny O."/>
            <person name="Nguyen-Phuc H."/>
            <person name="Mago R."/>
            <person name="Raley C."/>
            <person name="Miller M.E."/>
            <person name="Silverstein K.A.T."/>
            <person name="Henningsen E."/>
            <person name="Hirsch C.D."/>
            <person name="Visser B."/>
            <person name="Pretorius Z.A."/>
            <person name="Steffenson B.J."/>
            <person name="Schwessinger B."/>
            <person name="Dodds P.N."/>
            <person name="Figueroa M."/>
        </authorList>
    </citation>
    <scope>NUCLEOTIDE SEQUENCE [LARGE SCALE GENOMIC DNA]</scope>
    <source>
        <strain evidence="1">21-0</strain>
        <strain evidence="2 4">Ug99</strain>
    </source>
</reference>
<accession>A0A5B0RKV9</accession>
<keyword evidence="3" id="KW-1185">Reference proteome</keyword>